<dbReference type="EMBL" id="KZ825066">
    <property type="protein sequence ID" value="RAH56104.1"/>
    <property type="molecule type" value="Genomic_DNA"/>
</dbReference>
<dbReference type="RefSeq" id="XP_025514026.1">
    <property type="nucleotide sequence ID" value="XM_025665506.1"/>
</dbReference>
<keyword evidence="1" id="KW-0812">Transmembrane</keyword>
<evidence type="ECO:0000313" key="3">
    <source>
        <dbReference type="Proteomes" id="UP000249526"/>
    </source>
</evidence>
<dbReference type="GeneID" id="37168908"/>
<evidence type="ECO:0000256" key="1">
    <source>
        <dbReference type="SAM" id="Phobius"/>
    </source>
</evidence>
<organism evidence="2 3">
    <name type="scientific">Aspergillus piperis CBS 112811</name>
    <dbReference type="NCBI Taxonomy" id="1448313"/>
    <lineage>
        <taxon>Eukaryota</taxon>
        <taxon>Fungi</taxon>
        <taxon>Dikarya</taxon>
        <taxon>Ascomycota</taxon>
        <taxon>Pezizomycotina</taxon>
        <taxon>Eurotiomycetes</taxon>
        <taxon>Eurotiomycetidae</taxon>
        <taxon>Eurotiales</taxon>
        <taxon>Aspergillaceae</taxon>
        <taxon>Aspergillus</taxon>
        <taxon>Aspergillus subgen. Circumdati</taxon>
    </lineage>
</organism>
<proteinExistence type="predicted"/>
<keyword evidence="1" id="KW-0472">Membrane</keyword>
<keyword evidence="1" id="KW-1133">Transmembrane helix</keyword>
<protein>
    <submittedName>
        <fullName evidence="2">Uncharacterized protein</fullName>
    </submittedName>
</protein>
<dbReference type="Proteomes" id="UP000249526">
    <property type="component" value="Unassembled WGS sequence"/>
</dbReference>
<keyword evidence="3" id="KW-1185">Reference proteome</keyword>
<dbReference type="AlphaFoldDB" id="A0A8G1VJW8"/>
<accession>A0A8G1VJW8</accession>
<sequence>MCLHDHSFIPFCFVLLTTIYPHYAIRRSLPSSRSSRRPFHSAAPIVSEYANAKSTS</sequence>
<name>A0A8G1VJW8_9EURO</name>
<gene>
    <name evidence="2" type="ORF">BO85DRAFT_58542</name>
</gene>
<evidence type="ECO:0000313" key="2">
    <source>
        <dbReference type="EMBL" id="RAH56104.1"/>
    </source>
</evidence>
<reference evidence="2 3" key="1">
    <citation type="submission" date="2018-02" db="EMBL/GenBank/DDBJ databases">
        <title>The genomes of Aspergillus section Nigri reveals drivers in fungal speciation.</title>
        <authorList>
            <consortium name="DOE Joint Genome Institute"/>
            <person name="Vesth T.C."/>
            <person name="Nybo J."/>
            <person name="Theobald S."/>
            <person name="Brandl J."/>
            <person name="Frisvad J.C."/>
            <person name="Nielsen K.F."/>
            <person name="Lyhne E.K."/>
            <person name="Kogle M.E."/>
            <person name="Kuo A."/>
            <person name="Riley R."/>
            <person name="Clum A."/>
            <person name="Nolan M."/>
            <person name="Lipzen A."/>
            <person name="Salamov A."/>
            <person name="Henrissat B."/>
            <person name="Wiebenga A."/>
            <person name="De vries R.P."/>
            <person name="Grigoriev I.V."/>
            <person name="Mortensen U.H."/>
            <person name="Andersen M.R."/>
            <person name="Baker S.E."/>
        </authorList>
    </citation>
    <scope>NUCLEOTIDE SEQUENCE [LARGE SCALE GENOMIC DNA]</scope>
    <source>
        <strain evidence="2 3">CBS 112811</strain>
    </source>
</reference>
<feature type="transmembrane region" description="Helical" evidence="1">
    <location>
        <begin position="6"/>
        <end position="25"/>
    </location>
</feature>